<dbReference type="STRING" id="644548.SCNU_16523"/>
<dbReference type="SUPFAM" id="SSF56281">
    <property type="entry name" value="Metallo-hydrolase/oxidoreductase"/>
    <property type="match status" value="1"/>
</dbReference>
<gene>
    <name evidence="7" type="ORF">SCNU_16523</name>
</gene>
<dbReference type="InterPro" id="IPR051013">
    <property type="entry name" value="MBL_superfamily_lactonases"/>
</dbReference>
<dbReference type="CDD" id="cd07730">
    <property type="entry name" value="metallo-hydrolase-like_MBL-fold"/>
    <property type="match status" value="1"/>
</dbReference>
<dbReference type="PANTHER" id="PTHR42978:SF3">
    <property type="entry name" value="BLR3078 PROTEIN"/>
    <property type="match status" value="1"/>
</dbReference>
<dbReference type="Gene3D" id="3.60.15.10">
    <property type="entry name" value="Ribonuclease Z/Hydroxyacylglutathione hydrolase-like"/>
    <property type="match status" value="1"/>
</dbReference>
<dbReference type="GO" id="GO:0046872">
    <property type="term" value="F:metal ion binding"/>
    <property type="evidence" value="ECO:0007669"/>
    <property type="project" value="UniProtKB-KW"/>
</dbReference>
<dbReference type="Proteomes" id="UP000035065">
    <property type="component" value="Unassembled WGS sequence"/>
</dbReference>
<name>F1YMZ7_9ACTN</name>
<evidence type="ECO:0000256" key="2">
    <source>
        <dbReference type="ARBA" id="ARBA00022723"/>
    </source>
</evidence>
<dbReference type="eggNOG" id="COG0491">
    <property type="taxonomic scope" value="Bacteria"/>
</dbReference>
<proteinExistence type="inferred from homology"/>
<evidence type="ECO:0000259" key="6">
    <source>
        <dbReference type="SMART" id="SM00849"/>
    </source>
</evidence>
<dbReference type="PANTHER" id="PTHR42978">
    <property type="entry name" value="QUORUM-QUENCHING LACTONASE YTNP-RELATED-RELATED"/>
    <property type="match status" value="1"/>
</dbReference>
<organism evidence="7 8">
    <name type="scientific">Gordonia neofelifaecis NRRL B-59395</name>
    <dbReference type="NCBI Taxonomy" id="644548"/>
    <lineage>
        <taxon>Bacteria</taxon>
        <taxon>Bacillati</taxon>
        <taxon>Actinomycetota</taxon>
        <taxon>Actinomycetes</taxon>
        <taxon>Mycobacteriales</taxon>
        <taxon>Gordoniaceae</taxon>
        <taxon>Gordonia</taxon>
    </lineage>
</organism>
<evidence type="ECO:0000256" key="5">
    <source>
        <dbReference type="SAM" id="MobiDB-lite"/>
    </source>
</evidence>
<dbReference type="AlphaFoldDB" id="F1YMZ7"/>
<comment type="caution">
    <text evidence="7">The sequence shown here is derived from an EMBL/GenBank/DDBJ whole genome shotgun (WGS) entry which is preliminary data.</text>
</comment>
<keyword evidence="8" id="KW-1185">Reference proteome</keyword>
<dbReference type="Pfam" id="PF00753">
    <property type="entry name" value="Lactamase_B"/>
    <property type="match status" value="1"/>
</dbReference>
<feature type="domain" description="Metallo-beta-lactamase" evidence="6">
    <location>
        <begin position="82"/>
        <end position="301"/>
    </location>
</feature>
<dbReference type="InterPro" id="IPR001279">
    <property type="entry name" value="Metallo-B-lactamas"/>
</dbReference>
<dbReference type="EMBL" id="AEUD01000016">
    <property type="protein sequence ID" value="EGD53884.1"/>
    <property type="molecule type" value="Genomic_DNA"/>
</dbReference>
<evidence type="ECO:0000256" key="1">
    <source>
        <dbReference type="ARBA" id="ARBA00007749"/>
    </source>
</evidence>
<evidence type="ECO:0000256" key="3">
    <source>
        <dbReference type="ARBA" id="ARBA00022801"/>
    </source>
</evidence>
<accession>F1YMZ7</accession>
<feature type="compositionally biased region" description="Pro residues" evidence="5">
    <location>
        <begin position="316"/>
        <end position="325"/>
    </location>
</feature>
<comment type="similarity">
    <text evidence="1">Belongs to the metallo-beta-lactamase superfamily.</text>
</comment>
<evidence type="ECO:0000313" key="7">
    <source>
        <dbReference type="EMBL" id="EGD53884.1"/>
    </source>
</evidence>
<evidence type="ECO:0000313" key="8">
    <source>
        <dbReference type="Proteomes" id="UP000035065"/>
    </source>
</evidence>
<sequence>MPMIEEVARPSLLTCCRAVAGLPLGVVRPRRPDRRLLASITDHGIPSPGTVVDMARLPQRARFVPTLAVAEGVWRPARTPNLINAFVVRHPRGTFLVDPGVCVNVHERAVSDVPWALRVAVRPRRDVIDVRQALSAVGIEGRSIDFVLPTHLHWDHVAGLLDLPGLAVHLHRQEHSWMTRGPVAPQGGVRPALRDRPLSLYDLDGPPVLSFPRSHDLFGDRSVLLVDLAGHTPGSIGILLQTESGPTLLAGDAVWGRIQVDRLRQKASYPALLADADRDIAWETLHRLHVVRHRVAIVPSHDAGDAQPGIRVRSTPPGPPARRHP</sequence>
<keyword evidence="3" id="KW-0378">Hydrolase</keyword>
<dbReference type="SMART" id="SM00849">
    <property type="entry name" value="Lactamase_B"/>
    <property type="match status" value="1"/>
</dbReference>
<evidence type="ECO:0000256" key="4">
    <source>
        <dbReference type="ARBA" id="ARBA00022833"/>
    </source>
</evidence>
<protein>
    <submittedName>
        <fullName evidence="7">Beta-lactamase domain-containing protein</fullName>
    </submittedName>
</protein>
<dbReference type="GO" id="GO:0016787">
    <property type="term" value="F:hydrolase activity"/>
    <property type="evidence" value="ECO:0007669"/>
    <property type="project" value="UniProtKB-KW"/>
</dbReference>
<feature type="region of interest" description="Disordered" evidence="5">
    <location>
        <begin position="301"/>
        <end position="325"/>
    </location>
</feature>
<dbReference type="InterPro" id="IPR036866">
    <property type="entry name" value="RibonucZ/Hydroxyglut_hydro"/>
</dbReference>
<keyword evidence="2" id="KW-0479">Metal-binding</keyword>
<reference evidence="7 8" key="1">
    <citation type="journal article" date="2011" name="J. Bacteriol.">
        <title>Draft Genome Sequence of Gordonia neofelifaecis NRRL B-59395, a Cholesterol-Degrading Actinomycete.</title>
        <authorList>
            <person name="Ge F."/>
            <person name="Li W."/>
            <person name="Chen G."/>
            <person name="Liu Y."/>
            <person name="Zhang G."/>
            <person name="Yong B."/>
            <person name="Wang Q."/>
            <person name="Wang N."/>
            <person name="Huang Z."/>
            <person name="Li W."/>
            <person name="Wang J."/>
            <person name="Wu C."/>
            <person name="Xie Q."/>
            <person name="Liu G."/>
        </authorList>
    </citation>
    <scope>NUCLEOTIDE SEQUENCE [LARGE SCALE GENOMIC DNA]</scope>
    <source>
        <strain evidence="7 8">NRRL B-59395</strain>
    </source>
</reference>
<keyword evidence="4" id="KW-0862">Zinc</keyword>